<proteinExistence type="predicted"/>
<organism evidence="1 2">
    <name type="scientific">Prevotella intermedia</name>
    <dbReference type="NCBI Taxonomy" id="28131"/>
    <lineage>
        <taxon>Bacteria</taxon>
        <taxon>Pseudomonadati</taxon>
        <taxon>Bacteroidota</taxon>
        <taxon>Bacteroidia</taxon>
        <taxon>Bacteroidales</taxon>
        <taxon>Prevotellaceae</taxon>
        <taxon>Prevotella</taxon>
    </lineage>
</organism>
<evidence type="ECO:0000313" key="2">
    <source>
        <dbReference type="Proteomes" id="UP000219058"/>
    </source>
</evidence>
<comment type="caution">
    <text evidence="1">The sequence shown here is derived from an EMBL/GenBank/DDBJ whole genome shotgun (WGS) entry which is preliminary data.</text>
</comment>
<reference evidence="1 2" key="1">
    <citation type="submission" date="2017-09" db="EMBL/GenBank/DDBJ databases">
        <title>Phase variable restriction modification systems are present in the genome sequences of periodontal pathogens Prevotella intermedia, Tannerella forsythia and Porphyromonas gingivalis.</title>
        <authorList>
            <person name="Haigh R.D."/>
            <person name="Crawford L."/>
            <person name="Ralph J."/>
            <person name="Wanford J."/>
            <person name="Vartoukian S.R."/>
            <person name="Hijazib K."/>
            <person name="Wade W."/>
            <person name="Oggioni M.R."/>
        </authorList>
    </citation>
    <scope>NUCLEOTIDE SEQUENCE [LARGE SCALE GENOMIC DNA]</scope>
    <source>
        <strain evidence="1 2">WW2834</strain>
    </source>
</reference>
<gene>
    <name evidence="1" type="ORF">CLI71_04600</name>
</gene>
<evidence type="ECO:0000313" key="1">
    <source>
        <dbReference type="EMBL" id="PDP60579.1"/>
    </source>
</evidence>
<dbReference type="EMBL" id="NSLY01000009">
    <property type="protein sequence ID" value="PDP60579.1"/>
    <property type="molecule type" value="Genomic_DNA"/>
</dbReference>
<protein>
    <submittedName>
        <fullName evidence="1">Uncharacterized protein</fullName>
    </submittedName>
</protein>
<sequence>MRTSKHKVFKCRFHVFEDLFLLPFRQYRYICKKQQSCKYFSQAILLHNPLFIKALQNLLFCVPKAAVLHGKSVGFASQKSRFRNVKAQLSLFKRIIFTKLELFFSNCYRQEKDSSFPPKTLSAPIFQRTKALRRLLNETL</sequence>
<dbReference type="AlphaFoldDB" id="A0A2A6EG27"/>
<dbReference type="Proteomes" id="UP000219058">
    <property type="component" value="Unassembled WGS sequence"/>
</dbReference>
<name>A0A2A6EG27_PREIN</name>
<accession>A0A2A6EG27</accession>